<dbReference type="InParanoid" id="T0QH31"/>
<dbReference type="RefSeq" id="XP_008613621.1">
    <property type="nucleotide sequence ID" value="XM_008615399.1"/>
</dbReference>
<keyword evidence="2" id="KW-1185">Reference proteome</keyword>
<dbReference type="OrthoDB" id="58835at2759"/>
<dbReference type="VEuPathDB" id="FungiDB:SDRG_09465"/>
<name>T0QH31_SAPDV</name>
<gene>
    <name evidence="1" type="ORF">SDRG_09465</name>
</gene>
<evidence type="ECO:0000313" key="1">
    <source>
        <dbReference type="EMBL" id="EQC32935.1"/>
    </source>
</evidence>
<dbReference type="EMBL" id="JH767161">
    <property type="protein sequence ID" value="EQC32935.1"/>
    <property type="molecule type" value="Genomic_DNA"/>
</dbReference>
<dbReference type="OMA" id="YEAWIGK"/>
<dbReference type="AlphaFoldDB" id="T0QH31"/>
<sequence>MAFDEVPAEVLDHYEAWIGKTLVPKSTSAHDGDDAACVFEDDISYSPYRICVNGRATRDFHPHRLNFDTENNVVRRVWRG</sequence>
<accession>T0QH31</accession>
<proteinExistence type="predicted"/>
<organism evidence="1 2">
    <name type="scientific">Saprolegnia diclina (strain VS20)</name>
    <dbReference type="NCBI Taxonomy" id="1156394"/>
    <lineage>
        <taxon>Eukaryota</taxon>
        <taxon>Sar</taxon>
        <taxon>Stramenopiles</taxon>
        <taxon>Oomycota</taxon>
        <taxon>Saprolegniomycetes</taxon>
        <taxon>Saprolegniales</taxon>
        <taxon>Saprolegniaceae</taxon>
        <taxon>Saprolegnia</taxon>
    </lineage>
</organism>
<evidence type="ECO:0000313" key="2">
    <source>
        <dbReference type="Proteomes" id="UP000030762"/>
    </source>
</evidence>
<dbReference type="Proteomes" id="UP000030762">
    <property type="component" value="Unassembled WGS sequence"/>
</dbReference>
<protein>
    <submittedName>
        <fullName evidence="1">Uncharacterized protein</fullName>
    </submittedName>
</protein>
<dbReference type="GeneID" id="19950192"/>
<reference evidence="1 2" key="1">
    <citation type="submission" date="2012-04" db="EMBL/GenBank/DDBJ databases">
        <title>The Genome Sequence of Saprolegnia declina VS20.</title>
        <authorList>
            <consortium name="The Broad Institute Genome Sequencing Platform"/>
            <person name="Russ C."/>
            <person name="Nusbaum C."/>
            <person name="Tyler B."/>
            <person name="van West P."/>
            <person name="Dieguez-Uribeondo J."/>
            <person name="de Bruijn I."/>
            <person name="Tripathy S."/>
            <person name="Jiang R."/>
            <person name="Young S.K."/>
            <person name="Zeng Q."/>
            <person name="Gargeya S."/>
            <person name="Fitzgerald M."/>
            <person name="Haas B."/>
            <person name="Abouelleil A."/>
            <person name="Alvarado L."/>
            <person name="Arachchi H.M."/>
            <person name="Berlin A."/>
            <person name="Chapman S.B."/>
            <person name="Goldberg J."/>
            <person name="Griggs A."/>
            <person name="Gujja S."/>
            <person name="Hansen M."/>
            <person name="Howarth C."/>
            <person name="Imamovic A."/>
            <person name="Larimer J."/>
            <person name="McCowen C."/>
            <person name="Montmayeur A."/>
            <person name="Murphy C."/>
            <person name="Neiman D."/>
            <person name="Pearson M."/>
            <person name="Priest M."/>
            <person name="Roberts A."/>
            <person name="Saif S."/>
            <person name="Shea T."/>
            <person name="Sisk P."/>
            <person name="Sykes S."/>
            <person name="Wortman J."/>
            <person name="Nusbaum C."/>
            <person name="Birren B."/>
        </authorList>
    </citation>
    <scope>NUCLEOTIDE SEQUENCE [LARGE SCALE GENOMIC DNA]</scope>
    <source>
        <strain evidence="1 2">VS20</strain>
    </source>
</reference>